<dbReference type="InterPro" id="IPR043502">
    <property type="entry name" value="DNA/RNA_pol_sf"/>
</dbReference>
<dbReference type="Pfam" id="PF14529">
    <property type="entry name" value="Exo_endo_phos_2"/>
    <property type="match status" value="1"/>
</dbReference>
<feature type="domain" description="Reverse transcriptase" evidence="1">
    <location>
        <begin position="457"/>
        <end position="728"/>
    </location>
</feature>
<protein>
    <recommendedName>
        <fullName evidence="1">Reverse transcriptase domain-containing protein</fullName>
    </recommendedName>
</protein>
<dbReference type="SUPFAM" id="SSF56219">
    <property type="entry name" value="DNase I-like"/>
    <property type="match status" value="1"/>
</dbReference>
<evidence type="ECO:0000313" key="2">
    <source>
        <dbReference type="EMBL" id="CAI6355124.1"/>
    </source>
</evidence>
<accession>A0AAV0WGW7</accession>
<dbReference type="SUPFAM" id="SSF56672">
    <property type="entry name" value="DNA/RNA polymerases"/>
    <property type="match status" value="1"/>
</dbReference>
<sequence length="992" mass="111545">MLKVIQHNLNRDRTASHQLRAACRNLRVDFVLVQEPLVTNGKIYAFERCKCHISKKSGAAVIALSDRFQCIGLNQFTSDYTAAAKVTYGNRPYDYVVLVSSYFKYNIPTNTHLERLEQILTIDTRALIAADTNGHSPRWHSTSRNRRGRLTEQLIDKHNLCIHNSAGQMNTFCRRDGRTSNIDVTLSTENMKNKIKDWSVSDLTDSDHRVIAFTVKTTNYKKPASHEKRYILKTADWDKFKTALLGEIGGISESSIESTAMGINRTLSVAADQAIQRRKSDDTPSKSIWWSPVLSALRQTLVRKRRLGLRDSNRQAYNKLRNEFLREIRNHKIRAWKCFADDLNSNPWAKAFRWAKGGNSISSMPNAMTRPDGSLTSDCRETAELLLNTFVPADPDQCVLESNGPLQLKTAPSPDVVKAAIWRMRTNGAPGADGITAGMLRKAWPALGDIITNLFGRCLQDGIFPECWKIAKLIIIPKPGKTDRDCVKSFRPISLLPVLGKALETLIIHDIVKETSLDSYTDQHGFTTGKSTVSAIRSVYGKIDASKSRHIFGTFLDITGAFDNVKWSPLISQMNKLGASLGTTRMVNSYLRNRWADLSFEGIHYRRRLARGCPQGSQLGPTLWKVAMTPIFEKIPETVTTKVVAYADDILLMIGAARPKTAFNRIVMNLDILTDWGRMFGLEFSASKSQLLSLKGGLKAGYSVNFGSRDDAPVIESTATAKYLGVCLDSRRSYWEHIKSISAKSKDMYGRMRRLRSANWGMGQLAARTIYRGVFLPRITYAAEVWNTGTRLIKSQKKLLSAQRAPLLAMTGAYNTVSTNCLPVVAGSLPLDLEIRLHALKRKHLSQEMSPADFATAENDLFDEWQLRYDTLPKGSWTKKMIPSVRLRFNLPMTLDHYTTQFLTGHGDFRAKLHSFNLVADPICECDRKPETVNHVLRFCPRTRGARNTLKRALSDEGVTWPPADGAFLTNKATYEALVKFAKVVMTNRTDR</sequence>
<evidence type="ECO:0000313" key="3">
    <source>
        <dbReference type="Proteomes" id="UP001160148"/>
    </source>
</evidence>
<gene>
    <name evidence="2" type="ORF">MEUPH1_LOCUS11016</name>
</gene>
<dbReference type="CDD" id="cd09077">
    <property type="entry name" value="R1-I-EN"/>
    <property type="match status" value="1"/>
</dbReference>
<evidence type="ECO:0000259" key="1">
    <source>
        <dbReference type="PROSITE" id="PS50878"/>
    </source>
</evidence>
<name>A0AAV0WGW7_9HEMI</name>
<dbReference type="PROSITE" id="PS50878">
    <property type="entry name" value="RT_POL"/>
    <property type="match status" value="1"/>
</dbReference>
<dbReference type="InterPro" id="IPR036691">
    <property type="entry name" value="Endo/exonu/phosph_ase_sf"/>
</dbReference>
<reference evidence="2 3" key="1">
    <citation type="submission" date="2023-01" db="EMBL/GenBank/DDBJ databases">
        <authorList>
            <person name="Whitehead M."/>
        </authorList>
    </citation>
    <scope>NUCLEOTIDE SEQUENCE [LARGE SCALE GENOMIC DNA]</scope>
</reference>
<organism evidence="2 3">
    <name type="scientific">Macrosiphum euphorbiae</name>
    <name type="common">potato aphid</name>
    <dbReference type="NCBI Taxonomy" id="13131"/>
    <lineage>
        <taxon>Eukaryota</taxon>
        <taxon>Metazoa</taxon>
        <taxon>Ecdysozoa</taxon>
        <taxon>Arthropoda</taxon>
        <taxon>Hexapoda</taxon>
        <taxon>Insecta</taxon>
        <taxon>Pterygota</taxon>
        <taxon>Neoptera</taxon>
        <taxon>Paraneoptera</taxon>
        <taxon>Hemiptera</taxon>
        <taxon>Sternorrhyncha</taxon>
        <taxon>Aphidomorpha</taxon>
        <taxon>Aphidoidea</taxon>
        <taxon>Aphididae</taxon>
        <taxon>Macrosiphini</taxon>
        <taxon>Macrosiphum</taxon>
    </lineage>
</organism>
<dbReference type="Proteomes" id="UP001160148">
    <property type="component" value="Unassembled WGS sequence"/>
</dbReference>
<dbReference type="GO" id="GO:0071897">
    <property type="term" value="P:DNA biosynthetic process"/>
    <property type="evidence" value="ECO:0007669"/>
    <property type="project" value="UniProtKB-ARBA"/>
</dbReference>
<dbReference type="PANTHER" id="PTHR19446">
    <property type="entry name" value="REVERSE TRANSCRIPTASES"/>
    <property type="match status" value="1"/>
</dbReference>
<keyword evidence="3" id="KW-1185">Reference proteome</keyword>
<dbReference type="EMBL" id="CARXXK010000002">
    <property type="protein sequence ID" value="CAI6355124.1"/>
    <property type="molecule type" value="Genomic_DNA"/>
</dbReference>
<proteinExistence type="predicted"/>
<dbReference type="GO" id="GO:0003824">
    <property type="term" value="F:catalytic activity"/>
    <property type="evidence" value="ECO:0007669"/>
    <property type="project" value="InterPro"/>
</dbReference>
<comment type="caution">
    <text evidence="2">The sequence shown here is derived from an EMBL/GenBank/DDBJ whole genome shotgun (WGS) entry which is preliminary data.</text>
</comment>
<dbReference type="Gene3D" id="3.60.10.10">
    <property type="entry name" value="Endonuclease/exonuclease/phosphatase"/>
    <property type="match status" value="1"/>
</dbReference>
<dbReference type="CDD" id="cd01650">
    <property type="entry name" value="RT_nLTR_like"/>
    <property type="match status" value="1"/>
</dbReference>
<dbReference type="InterPro" id="IPR005135">
    <property type="entry name" value="Endo/exonuclease/phosphatase"/>
</dbReference>
<dbReference type="InterPro" id="IPR000477">
    <property type="entry name" value="RT_dom"/>
</dbReference>
<dbReference type="Pfam" id="PF00078">
    <property type="entry name" value="RVT_1"/>
    <property type="match status" value="1"/>
</dbReference>
<dbReference type="AlphaFoldDB" id="A0AAV0WGW7"/>